<dbReference type="Gene3D" id="4.10.530.10">
    <property type="entry name" value="Gamma-fibrinogen Carboxyl Terminal Fragment, domain 2"/>
    <property type="match status" value="1"/>
</dbReference>
<dbReference type="EnsemblMetazoa" id="AALFPA23_014881.R21581">
    <property type="protein sequence ID" value="AALFPA23_014881.P21581"/>
    <property type="gene ID" value="AALFPA23_014881"/>
</dbReference>
<reference evidence="2" key="2">
    <citation type="submission" date="2025-05" db="UniProtKB">
        <authorList>
            <consortium name="EnsemblMetazoa"/>
        </authorList>
    </citation>
    <scope>IDENTIFICATION</scope>
    <source>
        <strain evidence="2">Foshan</strain>
    </source>
</reference>
<dbReference type="SUPFAM" id="SSF56496">
    <property type="entry name" value="Fibrinogen C-terminal domain-like"/>
    <property type="match status" value="1"/>
</dbReference>
<dbReference type="Gene3D" id="3.90.215.10">
    <property type="entry name" value="Gamma Fibrinogen, chain A, domain 1"/>
    <property type="match status" value="1"/>
</dbReference>
<dbReference type="PROSITE" id="PS51406">
    <property type="entry name" value="FIBRINOGEN_C_2"/>
    <property type="match status" value="1"/>
</dbReference>
<organism evidence="2 3">
    <name type="scientific">Aedes albopictus</name>
    <name type="common">Asian tiger mosquito</name>
    <name type="synonym">Stegomyia albopicta</name>
    <dbReference type="NCBI Taxonomy" id="7160"/>
    <lineage>
        <taxon>Eukaryota</taxon>
        <taxon>Metazoa</taxon>
        <taxon>Ecdysozoa</taxon>
        <taxon>Arthropoda</taxon>
        <taxon>Hexapoda</taxon>
        <taxon>Insecta</taxon>
        <taxon>Pterygota</taxon>
        <taxon>Neoptera</taxon>
        <taxon>Endopterygota</taxon>
        <taxon>Diptera</taxon>
        <taxon>Nematocera</taxon>
        <taxon>Culicoidea</taxon>
        <taxon>Culicidae</taxon>
        <taxon>Culicinae</taxon>
        <taxon>Aedini</taxon>
        <taxon>Aedes</taxon>
        <taxon>Stegomyia</taxon>
    </lineage>
</organism>
<dbReference type="CDD" id="cd00087">
    <property type="entry name" value="FReD"/>
    <property type="match status" value="1"/>
</dbReference>
<keyword evidence="3" id="KW-1185">Reference proteome</keyword>
<dbReference type="PANTHER" id="PTHR19143:SF327">
    <property type="entry name" value="FI21813P1-RELATED"/>
    <property type="match status" value="1"/>
</dbReference>
<dbReference type="RefSeq" id="XP_062715921.1">
    <property type="nucleotide sequence ID" value="XM_062859937.1"/>
</dbReference>
<dbReference type="SMART" id="SM00186">
    <property type="entry name" value="FBG"/>
    <property type="match status" value="1"/>
</dbReference>
<dbReference type="InterPro" id="IPR036056">
    <property type="entry name" value="Fibrinogen-like_C"/>
</dbReference>
<accession>A0ABM1Z417</accession>
<dbReference type="InterPro" id="IPR002181">
    <property type="entry name" value="Fibrinogen_a/b/g_C_dom"/>
</dbReference>
<dbReference type="InterPro" id="IPR050373">
    <property type="entry name" value="Fibrinogen_C-term_domain"/>
</dbReference>
<dbReference type="GeneID" id="134291774"/>
<dbReference type="PANTHER" id="PTHR19143">
    <property type="entry name" value="FIBRINOGEN/TENASCIN/ANGIOPOEITIN"/>
    <property type="match status" value="1"/>
</dbReference>
<evidence type="ECO:0000313" key="2">
    <source>
        <dbReference type="EnsemblMetazoa" id="AALFPA23_014881.P21581"/>
    </source>
</evidence>
<evidence type="ECO:0000259" key="1">
    <source>
        <dbReference type="PROSITE" id="PS51406"/>
    </source>
</evidence>
<sequence length="344" mass="39744">MSAVTLCSAKQIAFVIINTTVASSSMLQYIYSTSTVSTRPSCRSDVVVSQKLKMAVKFVIVTFALAFCCATEPVKGEDFHLKRETPSGSYFGFELLITQLEILEQKLEKIYILEQKLTKLDIIEQKLTKLDIVEQKLSRMQKATVNTVFESCLEVPFNISRKYQLQPDFNEQLFVGYCEQEKFNGGWLVVQHRFDGSVDFYRNWMDYKNGFGKIDGEFWIGLERLHKLTKDKKVRLMVEIKDYDGNYGYGSYDEFEIGDEDEKYVLKRLSGYSGTLIDSMSITKGRKFTTRDSDNDENKSGNCAQIEKGAWWYSSCGNTNPNGPFNNEGDWKKIYWYTAKYFCW</sequence>
<reference evidence="3" key="1">
    <citation type="journal article" date="2015" name="Proc. Natl. Acad. Sci. U.S.A.">
        <title>Genome sequence of the Asian Tiger mosquito, Aedes albopictus, reveals insights into its biology, genetics, and evolution.</title>
        <authorList>
            <person name="Chen X.G."/>
            <person name="Jiang X."/>
            <person name="Gu J."/>
            <person name="Xu M."/>
            <person name="Wu Y."/>
            <person name="Deng Y."/>
            <person name="Zhang C."/>
            <person name="Bonizzoni M."/>
            <person name="Dermauw W."/>
            <person name="Vontas J."/>
            <person name="Armbruster P."/>
            <person name="Huang X."/>
            <person name="Yang Y."/>
            <person name="Zhang H."/>
            <person name="He W."/>
            <person name="Peng H."/>
            <person name="Liu Y."/>
            <person name="Wu K."/>
            <person name="Chen J."/>
            <person name="Lirakis M."/>
            <person name="Topalis P."/>
            <person name="Van Leeuwen T."/>
            <person name="Hall A.B."/>
            <person name="Jiang X."/>
            <person name="Thorpe C."/>
            <person name="Mueller R.L."/>
            <person name="Sun C."/>
            <person name="Waterhouse R.M."/>
            <person name="Yan G."/>
            <person name="Tu Z.J."/>
            <person name="Fang X."/>
            <person name="James A.A."/>
        </authorList>
    </citation>
    <scope>NUCLEOTIDE SEQUENCE [LARGE SCALE GENOMIC DNA]</scope>
    <source>
        <strain evidence="3">Foshan</strain>
    </source>
</reference>
<name>A0ABM1Z417_AEDAL</name>
<proteinExistence type="predicted"/>
<dbReference type="Proteomes" id="UP000069940">
    <property type="component" value="Unassembled WGS sequence"/>
</dbReference>
<feature type="domain" description="Fibrinogen C-terminal" evidence="1">
    <location>
        <begin position="143"/>
        <end position="344"/>
    </location>
</feature>
<protein>
    <recommendedName>
        <fullName evidence="1">Fibrinogen C-terminal domain-containing protein</fullName>
    </recommendedName>
</protein>
<evidence type="ECO:0000313" key="3">
    <source>
        <dbReference type="Proteomes" id="UP000069940"/>
    </source>
</evidence>
<dbReference type="InterPro" id="IPR014716">
    <property type="entry name" value="Fibrinogen_a/b/g_C_1"/>
</dbReference>
<dbReference type="Pfam" id="PF00147">
    <property type="entry name" value="Fibrinogen_C"/>
    <property type="match status" value="1"/>
</dbReference>